<dbReference type="SUPFAM" id="SSF46626">
    <property type="entry name" value="Cytochrome c"/>
    <property type="match status" value="1"/>
</dbReference>
<dbReference type="EMBL" id="CP042582">
    <property type="protein sequence ID" value="QEX25180.1"/>
    <property type="molecule type" value="Genomic_DNA"/>
</dbReference>
<protein>
    <recommendedName>
        <fullName evidence="4">Sulfite:cytochrome C oxidoreductase subunit B</fullName>
    </recommendedName>
</protein>
<proteinExistence type="predicted"/>
<dbReference type="GO" id="GO:0009055">
    <property type="term" value="F:electron transfer activity"/>
    <property type="evidence" value="ECO:0007669"/>
    <property type="project" value="InterPro"/>
</dbReference>
<evidence type="ECO:0008006" key="4">
    <source>
        <dbReference type="Google" id="ProtNLM"/>
    </source>
</evidence>
<feature type="chain" id="PRO_5023881036" description="Sulfite:cytochrome C oxidoreductase subunit B" evidence="1">
    <location>
        <begin position="24"/>
        <end position="111"/>
    </location>
</feature>
<dbReference type="Proteomes" id="UP000325797">
    <property type="component" value="Chromosome"/>
</dbReference>
<name>A0A5J6N8B5_9PROT</name>
<dbReference type="RefSeq" id="WP_151120461.1">
    <property type="nucleotide sequence ID" value="NZ_CP042582.1"/>
</dbReference>
<feature type="signal peptide" evidence="1">
    <location>
        <begin position="1"/>
        <end position="23"/>
    </location>
</feature>
<sequence length="111" mass="11847">MRRLLFSATILFGTALLPFMLHADTPFVLRSVSVDLPDSDRTFPGGASADAINNNCLACHSVGMVLNQPALSKAAWAAEVNKMIAVYKAPVDPGDVEAIVDYLTRLKGTSP</sequence>
<keyword evidence="1" id="KW-0732">Signal</keyword>
<evidence type="ECO:0000313" key="2">
    <source>
        <dbReference type="EMBL" id="QEX25180.1"/>
    </source>
</evidence>
<keyword evidence="3" id="KW-1185">Reference proteome</keyword>
<dbReference type="AlphaFoldDB" id="A0A5J6N8B5"/>
<dbReference type="InterPro" id="IPR036909">
    <property type="entry name" value="Cyt_c-like_dom_sf"/>
</dbReference>
<dbReference type="GO" id="GO:0020037">
    <property type="term" value="F:heme binding"/>
    <property type="evidence" value="ECO:0007669"/>
    <property type="project" value="InterPro"/>
</dbReference>
<dbReference type="Gene3D" id="1.10.760.10">
    <property type="entry name" value="Cytochrome c-like domain"/>
    <property type="match status" value="1"/>
</dbReference>
<reference evidence="2 3" key="1">
    <citation type="submission" date="2019-08" db="EMBL/GenBank/DDBJ databases">
        <title>Hyperibacter terrae gen. nov., sp. nov. and Hyperibacter viscosus sp. nov., two new members in the family Rhodospirillaceae isolated from the rhizosphere of Hypericum perforatum.</title>
        <authorList>
            <person name="Noviana Z."/>
        </authorList>
    </citation>
    <scope>NUCLEOTIDE SEQUENCE [LARGE SCALE GENOMIC DNA]</scope>
    <source>
        <strain evidence="2 3">R5959</strain>
    </source>
</reference>
<dbReference type="KEGG" id="hadh:FRZ61_51270"/>
<evidence type="ECO:0000256" key="1">
    <source>
        <dbReference type="SAM" id="SignalP"/>
    </source>
</evidence>
<organism evidence="2 3">
    <name type="scientific">Hypericibacter adhaerens</name>
    <dbReference type="NCBI Taxonomy" id="2602016"/>
    <lineage>
        <taxon>Bacteria</taxon>
        <taxon>Pseudomonadati</taxon>
        <taxon>Pseudomonadota</taxon>
        <taxon>Alphaproteobacteria</taxon>
        <taxon>Rhodospirillales</taxon>
        <taxon>Dongiaceae</taxon>
        <taxon>Hypericibacter</taxon>
    </lineage>
</organism>
<evidence type="ECO:0000313" key="3">
    <source>
        <dbReference type="Proteomes" id="UP000325797"/>
    </source>
</evidence>
<accession>A0A5J6N8B5</accession>
<gene>
    <name evidence="2" type="ORF">FRZ61_51270</name>
</gene>
<dbReference type="OrthoDB" id="9789237at2"/>